<sequence length="694" mass="81389">MTYYIKNREYLLVAETPAYILFKPVTQTQESDWRNFLIELSSLDYRCHFPLAWNGVRLADGRKLKDLRKADPNAEKWIINFLTKNPGILSQNKKEQEICDHLSILWAERKKALLSDAEQACHSFLSKKLNINHYRILWHTPLSQFINTENGKGVDKSQIATLLLINKDYDATVEAAVVPSNFDKTALACLRNLIPVVYQSDITDSQSWQHLLTLVAKAGQRSKEKTIINEPEFRTKQHFEESLKRHMLNPYFDNTRSRMEIVMRLTDAGKLYSLANDLELSDITDARTKMRIGEFKREQIDLMNESRNPLAGFYFLHEFSMAAMIKDPPGIAGKYDALSDNLHLRLRNLAVSKIAANHEEGFENWRKGQDQEFVKRGIEIEKERIFQDSVKKSKHFNDYFRKSPVDLMILDPKGEPVVAVEFDGQLHQKKKQQDKDRLKEMALFQLDIPLIRISSDFPIRPTDLYRSKKKNRASGKRIQETKEFVSYIFDYFLTSRIRKNELESFKLYVDENLDSLVLDERNRQPQKMDREFESKLYKLDNHELLTSQKQVHSFLSRDNSSQEEFEELIRTGQEVLFEYNIKVHSPELIIEEVGERNREKSTWLREQLKSKSLDFELKFEVDNKRRSNYCTGWVVLYEKGAPLEFQDQAFPSVAVPRVGGSWLMFIPSSSQFISEFLVSRLLSQIYEWLKNSER</sequence>
<evidence type="ECO:0000259" key="1">
    <source>
        <dbReference type="Pfam" id="PF10881"/>
    </source>
</evidence>
<reference evidence="2 3" key="1">
    <citation type="submission" date="2019-09" db="EMBL/GenBank/DDBJ databases">
        <title>Whole-genome sequence of the purple sulfur bacterium Thiohalocapsa marina DSM 19078.</title>
        <authorList>
            <person name="Kyndt J.A."/>
            <person name="Meyer T.E."/>
        </authorList>
    </citation>
    <scope>NUCLEOTIDE SEQUENCE [LARGE SCALE GENOMIC DNA]</scope>
    <source>
        <strain evidence="2 3">DSM 19078</strain>
    </source>
</reference>
<organism evidence="2 3">
    <name type="scientific">Thiohalocapsa marina</name>
    <dbReference type="NCBI Taxonomy" id="424902"/>
    <lineage>
        <taxon>Bacteria</taxon>
        <taxon>Pseudomonadati</taxon>
        <taxon>Pseudomonadota</taxon>
        <taxon>Gammaproteobacteria</taxon>
        <taxon>Chromatiales</taxon>
        <taxon>Chromatiaceae</taxon>
        <taxon>Thiohalocapsa</taxon>
    </lineage>
</organism>
<dbReference type="InterPro" id="IPR024402">
    <property type="entry name" value="DUF2726"/>
</dbReference>
<keyword evidence="3" id="KW-1185">Reference proteome</keyword>
<accession>A0A5M8FK43</accession>
<evidence type="ECO:0000313" key="3">
    <source>
        <dbReference type="Proteomes" id="UP000322981"/>
    </source>
</evidence>
<dbReference type="RefSeq" id="WP_150092679.1">
    <property type="nucleotide sequence ID" value="NZ_VWXX01000011.1"/>
</dbReference>
<dbReference type="Proteomes" id="UP000322981">
    <property type="component" value="Unassembled WGS sequence"/>
</dbReference>
<comment type="caution">
    <text evidence="2">The sequence shown here is derived from an EMBL/GenBank/DDBJ whole genome shotgun (WGS) entry which is preliminary data.</text>
</comment>
<name>A0A5M8FK43_9GAMM</name>
<feature type="domain" description="DUF2726" evidence="1">
    <location>
        <begin position="399"/>
        <end position="455"/>
    </location>
</feature>
<dbReference type="Pfam" id="PF10881">
    <property type="entry name" value="DUF2726"/>
    <property type="match status" value="1"/>
</dbReference>
<proteinExistence type="predicted"/>
<gene>
    <name evidence="2" type="ORF">F2Q65_09290</name>
</gene>
<evidence type="ECO:0000313" key="2">
    <source>
        <dbReference type="EMBL" id="KAA6185283.1"/>
    </source>
</evidence>
<dbReference type="AlphaFoldDB" id="A0A5M8FK43"/>
<dbReference type="EMBL" id="VWXX01000011">
    <property type="protein sequence ID" value="KAA6185283.1"/>
    <property type="molecule type" value="Genomic_DNA"/>
</dbReference>
<protein>
    <submittedName>
        <fullName evidence="2">DUF2726 domain-containing protein</fullName>
    </submittedName>
</protein>